<dbReference type="RefSeq" id="WP_157720323.1">
    <property type="nucleotide sequence ID" value="NZ_LT629749.1"/>
</dbReference>
<organism evidence="1 2">
    <name type="scientific">Friedmanniella luteola</name>
    <dbReference type="NCBI Taxonomy" id="546871"/>
    <lineage>
        <taxon>Bacteria</taxon>
        <taxon>Bacillati</taxon>
        <taxon>Actinomycetota</taxon>
        <taxon>Actinomycetes</taxon>
        <taxon>Propionibacteriales</taxon>
        <taxon>Nocardioidaceae</taxon>
        <taxon>Friedmanniella</taxon>
    </lineage>
</organism>
<sequence>MDETMFRALFELGAKLETRWIDADGAESIARGAGIIRDPHIGSHVRDRSREKYLTGLLFDVAYAVAAKTANPAALEPGDGEADDSPIEEPLRRWARRSARQLEKLLDGFEVPSEPER</sequence>
<dbReference type="Proteomes" id="UP000199092">
    <property type="component" value="Chromosome I"/>
</dbReference>
<accession>A0A1H1QFC6</accession>
<dbReference type="AlphaFoldDB" id="A0A1H1QFC6"/>
<evidence type="ECO:0000313" key="2">
    <source>
        <dbReference type="Proteomes" id="UP000199092"/>
    </source>
</evidence>
<evidence type="ECO:0000313" key="1">
    <source>
        <dbReference type="EMBL" id="SDS22074.1"/>
    </source>
</evidence>
<proteinExistence type="predicted"/>
<keyword evidence="2" id="KW-1185">Reference proteome</keyword>
<name>A0A1H1QFC6_9ACTN</name>
<protein>
    <submittedName>
        <fullName evidence="1">Uncharacterized protein</fullName>
    </submittedName>
</protein>
<dbReference type="EMBL" id="LT629749">
    <property type="protein sequence ID" value="SDS22074.1"/>
    <property type="molecule type" value="Genomic_DNA"/>
</dbReference>
<gene>
    <name evidence="1" type="ORF">SAMN04488543_1306</name>
</gene>
<reference evidence="1 2" key="1">
    <citation type="submission" date="2016-10" db="EMBL/GenBank/DDBJ databases">
        <authorList>
            <person name="de Groot N.N."/>
        </authorList>
    </citation>
    <scope>NUCLEOTIDE SEQUENCE [LARGE SCALE GENOMIC DNA]</scope>
    <source>
        <strain evidence="1 2">DSM 21741</strain>
    </source>
</reference>